<evidence type="ECO:0000256" key="3">
    <source>
        <dbReference type="SAM" id="Coils"/>
    </source>
</evidence>
<dbReference type="OrthoDB" id="9791520at2"/>
<dbReference type="InterPro" id="IPR050465">
    <property type="entry name" value="UPF0194_transport"/>
</dbReference>
<feature type="chain" id="PRO_5021431170" evidence="4">
    <location>
        <begin position="24"/>
        <end position="395"/>
    </location>
</feature>
<dbReference type="PANTHER" id="PTHR32347:SF29">
    <property type="entry name" value="UPF0194 MEMBRANE PROTEIN YBHG"/>
    <property type="match status" value="1"/>
</dbReference>
<dbReference type="AlphaFoldDB" id="A0A4Z0C053"/>
<dbReference type="EMBL" id="SMLL01000001">
    <property type="protein sequence ID" value="TFZ04977.1"/>
    <property type="molecule type" value="Genomic_DNA"/>
</dbReference>
<dbReference type="RefSeq" id="WP_135283860.1">
    <property type="nucleotide sequence ID" value="NZ_SMLL01000001.1"/>
</dbReference>
<feature type="signal peptide" evidence="4">
    <location>
        <begin position="1"/>
        <end position="23"/>
    </location>
</feature>
<evidence type="ECO:0000256" key="4">
    <source>
        <dbReference type="SAM" id="SignalP"/>
    </source>
</evidence>
<comment type="subcellular location">
    <subcellularLocation>
        <location evidence="1">Cell envelope</location>
    </subcellularLocation>
</comment>
<dbReference type="Proteomes" id="UP000297564">
    <property type="component" value="Unassembled WGS sequence"/>
</dbReference>
<name>A0A4Z0C053_9BURK</name>
<comment type="caution">
    <text evidence="5">The sequence shown here is derived from an EMBL/GenBank/DDBJ whole genome shotgun (WGS) entry which is preliminary data.</text>
</comment>
<dbReference type="PANTHER" id="PTHR32347">
    <property type="entry name" value="EFFLUX SYSTEM COMPONENT YKNX-RELATED"/>
    <property type="match status" value="1"/>
</dbReference>
<dbReference type="Gene3D" id="2.40.420.20">
    <property type="match status" value="1"/>
</dbReference>
<evidence type="ECO:0000256" key="2">
    <source>
        <dbReference type="ARBA" id="ARBA00023054"/>
    </source>
</evidence>
<sequence>MRKRTLIGWSMTSVVLLAALAWAFAPRPVAVETGVVGSGPFEESIEEDGRTRLKDRYAVSAPVAARLTRIVLREGDRVAAGDTVAVLLPALPTMMDERAVREASARHAAATASVQRARAALERAAVKVEETQLELHRTAKLTGEGFLSAARLDSARLAFAAAQRDHEAARAEQEVAVQERERAAAALQPLGAATPARPLTLRSPVDGVVLRVVQPSEATLPVGTVLMEIGDPSRMEIVAEMLTTDAIQAQPGRRAVIERWGGEPVQGRVRRVEPAAFTKVSALGIEEQRVAVLIDLDHPPPAWDRVGDGFRVTARVVTRSVDAATLVPVGALFPYADGGLAAYRLENGRARLQPVEIGGRNASQAWVRSGLSPGQVVIVYPPPTVAEGVRVRARR</sequence>
<reference evidence="5 6" key="1">
    <citation type="submission" date="2019-03" db="EMBL/GenBank/DDBJ databases">
        <title>Ramlibacter rhizophilus CCTCC AB2015357, whole genome shotgun sequence.</title>
        <authorList>
            <person name="Zhang X."/>
            <person name="Feng G."/>
            <person name="Zhu H."/>
        </authorList>
    </citation>
    <scope>NUCLEOTIDE SEQUENCE [LARGE SCALE GENOMIC DNA]</scope>
    <source>
        <strain evidence="5 6">CCTCC AB2015357</strain>
    </source>
</reference>
<evidence type="ECO:0000256" key="1">
    <source>
        <dbReference type="ARBA" id="ARBA00004196"/>
    </source>
</evidence>
<keyword evidence="6" id="KW-1185">Reference proteome</keyword>
<organism evidence="5 6">
    <name type="scientific">Ramlibacter rhizophilus</name>
    <dbReference type="NCBI Taxonomy" id="1781167"/>
    <lineage>
        <taxon>Bacteria</taxon>
        <taxon>Pseudomonadati</taxon>
        <taxon>Pseudomonadota</taxon>
        <taxon>Betaproteobacteria</taxon>
        <taxon>Burkholderiales</taxon>
        <taxon>Comamonadaceae</taxon>
        <taxon>Ramlibacter</taxon>
    </lineage>
</organism>
<evidence type="ECO:0000313" key="6">
    <source>
        <dbReference type="Proteomes" id="UP000297564"/>
    </source>
</evidence>
<evidence type="ECO:0000313" key="5">
    <source>
        <dbReference type="EMBL" id="TFZ04977.1"/>
    </source>
</evidence>
<dbReference type="Gene3D" id="1.10.287.470">
    <property type="entry name" value="Helix hairpin bin"/>
    <property type="match status" value="1"/>
</dbReference>
<gene>
    <name evidence="5" type="ORF">EZ242_04310</name>
</gene>
<dbReference type="Gene3D" id="2.40.50.100">
    <property type="match status" value="1"/>
</dbReference>
<protein>
    <submittedName>
        <fullName evidence="5">HlyD family efflux transporter periplasmic adaptor subunit</fullName>
    </submittedName>
</protein>
<dbReference type="GO" id="GO:0030313">
    <property type="term" value="C:cell envelope"/>
    <property type="evidence" value="ECO:0007669"/>
    <property type="project" value="UniProtKB-SubCell"/>
</dbReference>
<feature type="coiled-coil region" evidence="3">
    <location>
        <begin position="114"/>
        <end position="188"/>
    </location>
</feature>
<keyword evidence="4" id="KW-0732">Signal</keyword>
<proteinExistence type="predicted"/>
<accession>A0A4Z0C053</accession>
<keyword evidence="2 3" id="KW-0175">Coiled coil</keyword>